<dbReference type="InterPro" id="IPR022002">
    <property type="entry name" value="ChsH2_Znr"/>
</dbReference>
<evidence type="ECO:0000313" key="4">
    <source>
        <dbReference type="Proteomes" id="UP001596074"/>
    </source>
</evidence>
<dbReference type="InterPro" id="IPR012340">
    <property type="entry name" value="NA-bd_OB-fold"/>
</dbReference>
<dbReference type="RefSeq" id="WP_378282838.1">
    <property type="nucleotide sequence ID" value="NZ_JBHSON010000020.1"/>
</dbReference>
<name>A0ABW0ZWD3_9ACTN</name>
<dbReference type="InterPro" id="IPR052513">
    <property type="entry name" value="Thioester_dehydratase-like"/>
</dbReference>
<evidence type="ECO:0000313" key="3">
    <source>
        <dbReference type="EMBL" id="MFC5747221.1"/>
    </source>
</evidence>
<dbReference type="Gene3D" id="6.10.30.10">
    <property type="match status" value="1"/>
</dbReference>
<dbReference type="PANTHER" id="PTHR34075">
    <property type="entry name" value="BLR3430 PROTEIN"/>
    <property type="match status" value="1"/>
</dbReference>
<keyword evidence="4" id="KW-1185">Reference proteome</keyword>
<evidence type="ECO:0000259" key="2">
    <source>
        <dbReference type="Pfam" id="PF12172"/>
    </source>
</evidence>
<dbReference type="InterPro" id="IPR002878">
    <property type="entry name" value="ChsH2_C"/>
</dbReference>
<dbReference type="PANTHER" id="PTHR34075:SF5">
    <property type="entry name" value="BLR3430 PROTEIN"/>
    <property type="match status" value="1"/>
</dbReference>
<feature type="domain" description="ChsH2 rubredoxin-like zinc ribbon" evidence="2">
    <location>
        <begin position="16"/>
        <end position="51"/>
    </location>
</feature>
<evidence type="ECO:0000259" key="1">
    <source>
        <dbReference type="Pfam" id="PF01796"/>
    </source>
</evidence>
<gene>
    <name evidence="3" type="ORF">ACFPZN_16455</name>
</gene>
<accession>A0ABW0ZWD3</accession>
<protein>
    <submittedName>
        <fullName evidence="3">Zn-ribbon domain-containing OB-fold protein</fullName>
    </submittedName>
</protein>
<dbReference type="Pfam" id="PF01796">
    <property type="entry name" value="OB_ChsH2_C"/>
    <property type="match status" value="1"/>
</dbReference>
<reference evidence="4" key="1">
    <citation type="journal article" date="2019" name="Int. J. Syst. Evol. Microbiol.">
        <title>The Global Catalogue of Microorganisms (GCM) 10K type strain sequencing project: providing services to taxonomists for standard genome sequencing and annotation.</title>
        <authorList>
            <consortium name="The Broad Institute Genomics Platform"/>
            <consortium name="The Broad Institute Genome Sequencing Center for Infectious Disease"/>
            <person name="Wu L."/>
            <person name="Ma J."/>
        </authorList>
    </citation>
    <scope>NUCLEOTIDE SEQUENCE [LARGE SCALE GENOMIC DNA]</scope>
    <source>
        <strain evidence="4">KCTC 42087</strain>
    </source>
</reference>
<comment type="caution">
    <text evidence="3">The sequence shown here is derived from an EMBL/GenBank/DDBJ whole genome shotgun (WGS) entry which is preliminary data.</text>
</comment>
<feature type="domain" description="ChsH2 C-terminal OB-fold" evidence="1">
    <location>
        <begin position="53"/>
        <end position="115"/>
    </location>
</feature>
<dbReference type="Proteomes" id="UP001596074">
    <property type="component" value="Unassembled WGS sequence"/>
</dbReference>
<sequence>MIPCGPAADGLDAPYWDGLRSGELRIQRCAGCRTWLWGPRRMCPECHGFELVWEGVPATGTVYSWCRTHHPYMAEFAELTPYVTVVVELPHAGGVRLLGLLTGEGRDVRIGDRLAGHVERPADAAWPLLRWRLASRTEGALA</sequence>
<organism evidence="3 4">
    <name type="scientific">Actinomadura rugatobispora</name>
    <dbReference type="NCBI Taxonomy" id="1994"/>
    <lineage>
        <taxon>Bacteria</taxon>
        <taxon>Bacillati</taxon>
        <taxon>Actinomycetota</taxon>
        <taxon>Actinomycetes</taxon>
        <taxon>Streptosporangiales</taxon>
        <taxon>Thermomonosporaceae</taxon>
        <taxon>Actinomadura</taxon>
    </lineage>
</organism>
<dbReference type="SUPFAM" id="SSF50249">
    <property type="entry name" value="Nucleic acid-binding proteins"/>
    <property type="match status" value="1"/>
</dbReference>
<dbReference type="Pfam" id="PF12172">
    <property type="entry name" value="zf-ChsH2"/>
    <property type="match status" value="1"/>
</dbReference>
<proteinExistence type="predicted"/>
<dbReference type="EMBL" id="JBHSON010000020">
    <property type="protein sequence ID" value="MFC5747221.1"/>
    <property type="molecule type" value="Genomic_DNA"/>
</dbReference>